<dbReference type="Gene3D" id="3.40.50.1390">
    <property type="entry name" value="Resolvase, N-terminal catalytic domain"/>
    <property type="match status" value="1"/>
</dbReference>
<proteinExistence type="predicted"/>
<organism evidence="2 3">
    <name type="scientific">Paeniroseomonas aquatica</name>
    <dbReference type="NCBI Taxonomy" id="373043"/>
    <lineage>
        <taxon>Bacteria</taxon>
        <taxon>Pseudomonadati</taxon>
        <taxon>Pseudomonadota</taxon>
        <taxon>Alphaproteobacteria</taxon>
        <taxon>Acetobacterales</taxon>
        <taxon>Acetobacteraceae</taxon>
        <taxon>Paeniroseomonas</taxon>
    </lineage>
</organism>
<dbReference type="InterPro" id="IPR050639">
    <property type="entry name" value="SSR_resolvase"/>
</dbReference>
<dbReference type="Gene3D" id="3.90.1750.20">
    <property type="entry name" value="Putative Large Serine Recombinase, Chain B, Domain 2"/>
    <property type="match status" value="1"/>
</dbReference>
<dbReference type="RefSeq" id="WP_290320596.1">
    <property type="nucleotide sequence ID" value="NZ_JAUFPN010000268.1"/>
</dbReference>
<dbReference type="Pfam" id="PF07508">
    <property type="entry name" value="Recombinase"/>
    <property type="match status" value="1"/>
</dbReference>
<reference evidence="3" key="1">
    <citation type="journal article" date="2019" name="Int. J. Syst. Evol. Microbiol.">
        <title>The Global Catalogue of Microorganisms (GCM) 10K type strain sequencing project: providing services to taxonomists for standard genome sequencing and annotation.</title>
        <authorList>
            <consortium name="The Broad Institute Genomics Platform"/>
            <consortium name="The Broad Institute Genome Sequencing Center for Infectious Disease"/>
            <person name="Wu L."/>
            <person name="Ma J."/>
        </authorList>
    </citation>
    <scope>NUCLEOTIDE SEQUENCE [LARGE SCALE GENOMIC DNA]</scope>
    <source>
        <strain evidence="3">CECT 7131</strain>
    </source>
</reference>
<keyword evidence="3" id="KW-1185">Reference proteome</keyword>
<dbReference type="InterPro" id="IPR006119">
    <property type="entry name" value="Resolv_N"/>
</dbReference>
<dbReference type="Pfam" id="PF00239">
    <property type="entry name" value="Resolvase"/>
    <property type="match status" value="1"/>
</dbReference>
<dbReference type="EMBL" id="JAUFPN010000268">
    <property type="protein sequence ID" value="MDN3568486.1"/>
    <property type="molecule type" value="Genomic_DNA"/>
</dbReference>
<sequence length="240" mass="25903">MRCAIYSRFSSEGQNAQSAGDQTAACRRFAAAMGWQVAEVYEDHALSGASRFRPEYLRLLQDAEGRRFEVVLCEALDRLGGRLSDIADMYNKLSFRGIAIHTMQQGLISQMHIGLLGTMSQLFLSDLRHKTHRGLEAVARDGRSAGGLCFGYKVSDLAGADGKARRGGRIIDPEQAAVVVRIFEQYAVGVSPKRIALDLNAKGISGPRGGGWAPSAINGNRHKGTGILNNEAVPGNRTDG</sequence>
<accession>A0ABT8AG99</accession>
<dbReference type="SMART" id="SM00857">
    <property type="entry name" value="Resolvase"/>
    <property type="match status" value="1"/>
</dbReference>
<dbReference type="InterPro" id="IPR038109">
    <property type="entry name" value="DNA_bind_recomb_sf"/>
</dbReference>
<dbReference type="PROSITE" id="PS51736">
    <property type="entry name" value="RECOMBINASES_3"/>
    <property type="match status" value="1"/>
</dbReference>
<evidence type="ECO:0000313" key="2">
    <source>
        <dbReference type="EMBL" id="MDN3568486.1"/>
    </source>
</evidence>
<comment type="caution">
    <text evidence="2">The sequence shown here is derived from an EMBL/GenBank/DDBJ whole genome shotgun (WGS) entry which is preliminary data.</text>
</comment>
<protein>
    <submittedName>
        <fullName evidence="2">Recombinase family protein</fullName>
    </submittedName>
</protein>
<dbReference type="PANTHER" id="PTHR30461">
    <property type="entry name" value="DNA-INVERTASE FROM LAMBDOID PROPHAGE"/>
    <property type="match status" value="1"/>
</dbReference>
<dbReference type="CDD" id="cd00338">
    <property type="entry name" value="Ser_Recombinase"/>
    <property type="match status" value="1"/>
</dbReference>
<evidence type="ECO:0000313" key="3">
    <source>
        <dbReference type="Proteomes" id="UP001529369"/>
    </source>
</evidence>
<dbReference type="InterPro" id="IPR036162">
    <property type="entry name" value="Resolvase-like_N_sf"/>
</dbReference>
<dbReference type="InterPro" id="IPR011109">
    <property type="entry name" value="DNA_bind_recombinase_dom"/>
</dbReference>
<dbReference type="PANTHER" id="PTHR30461:SF23">
    <property type="entry name" value="DNA RECOMBINASE-RELATED"/>
    <property type="match status" value="1"/>
</dbReference>
<evidence type="ECO:0000259" key="1">
    <source>
        <dbReference type="PROSITE" id="PS51736"/>
    </source>
</evidence>
<feature type="domain" description="Resolvase/invertase-type recombinase catalytic" evidence="1">
    <location>
        <begin position="2"/>
        <end position="147"/>
    </location>
</feature>
<dbReference type="Proteomes" id="UP001529369">
    <property type="component" value="Unassembled WGS sequence"/>
</dbReference>
<dbReference type="SUPFAM" id="SSF53041">
    <property type="entry name" value="Resolvase-like"/>
    <property type="match status" value="1"/>
</dbReference>
<name>A0ABT8AG99_9PROT</name>
<gene>
    <name evidence="2" type="ORF">QWZ14_29260</name>
</gene>